<sequence>MSVKLGVVIVAFNSADVILECLDSLFRAHAAASLRVVVVDNQSTDETREAIVAWASKASVEASTSRVGGHRTGELAPLTLLLSDVNGGYAYGVNAGIRFLQAHDDVIG</sequence>
<dbReference type="InterPro" id="IPR001173">
    <property type="entry name" value="Glyco_trans_2-like"/>
</dbReference>
<dbReference type="RefSeq" id="WP_380885892.1">
    <property type="nucleotide sequence ID" value="NZ_JBHUDY010000001.1"/>
</dbReference>
<comment type="caution">
    <text evidence="2">The sequence shown here is derived from an EMBL/GenBank/DDBJ whole genome shotgun (WGS) entry which is preliminary data.</text>
</comment>
<dbReference type="PANTHER" id="PTHR43179">
    <property type="entry name" value="RHAMNOSYLTRANSFERASE WBBL"/>
    <property type="match status" value="1"/>
</dbReference>
<dbReference type="EMBL" id="JBHUDY010000001">
    <property type="protein sequence ID" value="MFD1610323.1"/>
    <property type="molecule type" value="Genomic_DNA"/>
</dbReference>
<dbReference type="InterPro" id="IPR029044">
    <property type="entry name" value="Nucleotide-diphossugar_trans"/>
</dbReference>
<keyword evidence="2" id="KW-0328">Glycosyltransferase</keyword>
<proteinExistence type="predicted"/>
<dbReference type="GO" id="GO:0016757">
    <property type="term" value="F:glycosyltransferase activity"/>
    <property type="evidence" value="ECO:0007669"/>
    <property type="project" value="UniProtKB-KW"/>
</dbReference>
<dbReference type="SUPFAM" id="SSF53448">
    <property type="entry name" value="Nucleotide-diphospho-sugar transferases"/>
    <property type="match status" value="1"/>
</dbReference>
<reference evidence="3" key="1">
    <citation type="journal article" date="2019" name="Int. J. Syst. Evol. Microbiol.">
        <title>The Global Catalogue of Microorganisms (GCM) 10K type strain sequencing project: providing services to taxonomists for standard genome sequencing and annotation.</title>
        <authorList>
            <consortium name="The Broad Institute Genomics Platform"/>
            <consortium name="The Broad Institute Genome Sequencing Center for Infectious Disease"/>
            <person name="Wu L."/>
            <person name="Ma J."/>
        </authorList>
    </citation>
    <scope>NUCLEOTIDE SEQUENCE [LARGE SCALE GENOMIC DNA]</scope>
    <source>
        <strain evidence="3">CGMCC 1.16275</strain>
    </source>
</reference>
<dbReference type="EC" id="2.4.-.-" evidence="2"/>
<protein>
    <submittedName>
        <fullName evidence="2">Glycosyltransferase family 2 protein</fullName>
        <ecNumber evidence="2">2.4.-.-</ecNumber>
    </submittedName>
</protein>
<keyword evidence="3" id="KW-1185">Reference proteome</keyword>
<keyword evidence="2" id="KW-0808">Transferase</keyword>
<organism evidence="2 3">
    <name type="scientific">Sphingomonas tabacisoli</name>
    <dbReference type="NCBI Taxonomy" id="2249466"/>
    <lineage>
        <taxon>Bacteria</taxon>
        <taxon>Pseudomonadati</taxon>
        <taxon>Pseudomonadota</taxon>
        <taxon>Alphaproteobacteria</taxon>
        <taxon>Sphingomonadales</taxon>
        <taxon>Sphingomonadaceae</taxon>
        <taxon>Sphingomonas</taxon>
    </lineage>
</organism>
<evidence type="ECO:0000259" key="1">
    <source>
        <dbReference type="Pfam" id="PF00535"/>
    </source>
</evidence>
<gene>
    <name evidence="2" type="ORF">ACFSCW_00750</name>
</gene>
<name>A0ABW4HYW9_9SPHN</name>
<dbReference type="Pfam" id="PF00535">
    <property type="entry name" value="Glycos_transf_2"/>
    <property type="match status" value="1"/>
</dbReference>
<evidence type="ECO:0000313" key="3">
    <source>
        <dbReference type="Proteomes" id="UP001597115"/>
    </source>
</evidence>
<dbReference type="PANTHER" id="PTHR43179:SF7">
    <property type="entry name" value="RHAMNOSYLTRANSFERASE WBBL"/>
    <property type="match status" value="1"/>
</dbReference>
<evidence type="ECO:0000313" key="2">
    <source>
        <dbReference type="EMBL" id="MFD1610323.1"/>
    </source>
</evidence>
<dbReference type="Gene3D" id="3.90.550.10">
    <property type="entry name" value="Spore Coat Polysaccharide Biosynthesis Protein SpsA, Chain A"/>
    <property type="match status" value="1"/>
</dbReference>
<feature type="domain" description="Glycosyltransferase 2-like" evidence="1">
    <location>
        <begin position="7"/>
        <end position="97"/>
    </location>
</feature>
<accession>A0ABW4HYW9</accession>
<dbReference type="Proteomes" id="UP001597115">
    <property type="component" value="Unassembled WGS sequence"/>
</dbReference>